<proteinExistence type="predicted"/>
<dbReference type="Gene3D" id="3.40.50.1820">
    <property type="entry name" value="alpha/beta hydrolase"/>
    <property type="match status" value="1"/>
</dbReference>
<evidence type="ECO:0000259" key="2">
    <source>
        <dbReference type="Pfam" id="PF01738"/>
    </source>
</evidence>
<dbReference type="KEGG" id="mflu:HZU40_22150"/>
<dbReference type="SUPFAM" id="SSF53271">
    <property type="entry name" value="PRTase-like"/>
    <property type="match status" value="1"/>
</dbReference>
<feature type="domain" description="Dienelactone hydrolase" evidence="2">
    <location>
        <begin position="274"/>
        <end position="422"/>
    </location>
</feature>
<dbReference type="CDD" id="cd06223">
    <property type="entry name" value="PRTases_typeI"/>
    <property type="match status" value="1"/>
</dbReference>
<dbReference type="InterPro" id="IPR002925">
    <property type="entry name" value="Dienelactn_hydro"/>
</dbReference>
<evidence type="ECO:0000313" key="3">
    <source>
        <dbReference type="EMBL" id="QNJ90926.1"/>
    </source>
</evidence>
<feature type="domain" description="Phosphoribosyltransferase" evidence="1">
    <location>
        <begin position="19"/>
        <end position="163"/>
    </location>
</feature>
<dbReference type="GO" id="GO:0016787">
    <property type="term" value="F:hydrolase activity"/>
    <property type="evidence" value="ECO:0007669"/>
    <property type="project" value="UniProtKB-KW"/>
</dbReference>
<dbReference type="EMBL" id="CP059894">
    <property type="protein sequence ID" value="QNJ90926.1"/>
    <property type="molecule type" value="Genomic_DNA"/>
</dbReference>
<dbReference type="RefSeq" id="WP_187095802.1">
    <property type="nucleotide sequence ID" value="NZ_CP059894.1"/>
</dbReference>
<dbReference type="InterPro" id="IPR029058">
    <property type="entry name" value="AB_hydrolase_fold"/>
</dbReference>
<evidence type="ECO:0000313" key="4">
    <source>
        <dbReference type="Proteomes" id="UP000515498"/>
    </source>
</evidence>
<dbReference type="SUPFAM" id="SSF53474">
    <property type="entry name" value="alpha/beta-Hydrolases"/>
    <property type="match status" value="1"/>
</dbReference>
<dbReference type="Pfam" id="PF01738">
    <property type="entry name" value="DLH"/>
    <property type="match status" value="1"/>
</dbReference>
<dbReference type="Gene3D" id="3.40.50.2020">
    <property type="match status" value="1"/>
</dbReference>
<gene>
    <name evidence="3" type="ORF">HZU40_22150</name>
</gene>
<dbReference type="InterPro" id="IPR000836">
    <property type="entry name" value="PRTase_dom"/>
</dbReference>
<name>A0A7G8P9B0_9MYCO</name>
<dbReference type="InterPro" id="IPR029057">
    <property type="entry name" value="PRTase-like"/>
</dbReference>
<dbReference type="Proteomes" id="UP000515498">
    <property type="component" value="Chromosome"/>
</dbReference>
<dbReference type="Gene3D" id="3.30.1310.20">
    <property type="entry name" value="PRTase-like"/>
    <property type="match status" value="1"/>
</dbReference>
<dbReference type="Pfam" id="PF00156">
    <property type="entry name" value="Pribosyltran"/>
    <property type="match status" value="1"/>
</dbReference>
<accession>A0A7G8P9B0</accession>
<protein>
    <submittedName>
        <fullName evidence="3">Dienelactone hydrolase family protein</fullName>
    </submittedName>
</protein>
<reference evidence="3 4" key="1">
    <citation type="submission" date="2020-07" db="EMBL/GenBank/DDBJ databases">
        <title>Draft genome sequence of four isobutane-metabolizing strains capable of cometabolically degrading diverse ether contaminants.</title>
        <authorList>
            <person name="Chen W."/>
            <person name="Faulkner N."/>
            <person name="Smith C."/>
            <person name="Hyman M."/>
        </authorList>
    </citation>
    <scope>NUCLEOTIDE SEQUENCE [LARGE SCALE GENOMIC DNA]</scope>
    <source>
        <strain evidence="3 4">2A</strain>
    </source>
</reference>
<dbReference type="AlphaFoldDB" id="A0A7G8P9B0"/>
<dbReference type="InterPro" id="IPR026555">
    <property type="entry name" value="NSL3/Tex30"/>
</dbReference>
<dbReference type="PANTHER" id="PTHR13136:SF11">
    <property type="entry name" value="TESTIS-EXPRESSED PROTEIN 30"/>
    <property type="match status" value="1"/>
</dbReference>
<sequence>MKVFTDRFGAGLELAPHLESLAGQDVVVLGLPRGGMPVAFEVAERLEAPLDILLVRQLPVPGRPGLSFGTIGEGGARLIDDAIVQEWHLGQDEIAQIEARQRSDLRRRAKRLRGDRDRISLTGRVAVIVDDGMSLSTTAKAACRIARARGARKVIVAAPTAPGDVKTMLAGYADDVVCVDTPAPTSSLRREYRHLPPVPDSEVATLLRRAGRGEAAGVEPDTLTDVLLRDEEVRVSVAGNTVVTGIFTVPEHATAVVVFAHGSSSSRHSPRNRLVARVLNHAGLATLISDLLTPEEERNRAHVSDVDLLARRLIDVTRWLEEQSDTASLPVGYFGTNTGAAAALTAAADPRAKVDAVVSRGGRPDLADDALTRVVAPTQLIVGGRDHVVLKLNKIARAAMPGTCEIAVVPGATHVFEEPGTLEEVAELARDWFIDHLGDPQDM</sequence>
<dbReference type="PANTHER" id="PTHR13136">
    <property type="entry name" value="TESTIS DEVELOPMENT PROTEIN PRTD"/>
    <property type="match status" value="1"/>
</dbReference>
<organism evidence="3 4">
    <name type="scientific">Mycolicibacterium fluoranthenivorans</name>
    <dbReference type="NCBI Taxonomy" id="258505"/>
    <lineage>
        <taxon>Bacteria</taxon>
        <taxon>Bacillati</taxon>
        <taxon>Actinomycetota</taxon>
        <taxon>Actinomycetes</taxon>
        <taxon>Mycobacteriales</taxon>
        <taxon>Mycobacteriaceae</taxon>
        <taxon>Mycolicibacterium</taxon>
    </lineage>
</organism>
<keyword evidence="3" id="KW-0378">Hydrolase</keyword>
<evidence type="ECO:0000259" key="1">
    <source>
        <dbReference type="Pfam" id="PF00156"/>
    </source>
</evidence>